<evidence type="ECO:0000259" key="3">
    <source>
        <dbReference type="PROSITE" id="PS50115"/>
    </source>
</evidence>
<keyword evidence="1" id="KW-0862">Zinc</keyword>
<comment type="caution">
    <text evidence="4">The sequence shown here is derived from an EMBL/GenBank/DDBJ whole genome shotgun (WGS) entry which is preliminary data.</text>
</comment>
<dbReference type="AlphaFoldDB" id="A0A836C8Y8"/>
<gene>
    <name evidence="4" type="ORF">JKP88DRAFT_170749</name>
</gene>
<proteinExistence type="predicted"/>
<protein>
    <submittedName>
        <fullName evidence="4">Putative GTPase activating protein for Arf-domain-containing protein</fullName>
    </submittedName>
</protein>
<evidence type="ECO:0000313" key="4">
    <source>
        <dbReference type="EMBL" id="KAG5176994.1"/>
    </source>
</evidence>
<evidence type="ECO:0000256" key="2">
    <source>
        <dbReference type="SAM" id="Coils"/>
    </source>
</evidence>
<dbReference type="PANTHER" id="PTHR46085">
    <property type="entry name" value="ARFGAP/RECO-RELATED"/>
    <property type="match status" value="1"/>
</dbReference>
<dbReference type="InterPro" id="IPR044820">
    <property type="entry name" value="AGD14-like"/>
</dbReference>
<name>A0A836C8Y8_9STRA</name>
<feature type="domain" description="Arf-GAP" evidence="3">
    <location>
        <begin position="5"/>
        <end position="130"/>
    </location>
</feature>
<dbReference type="Proteomes" id="UP000664859">
    <property type="component" value="Unassembled WGS sequence"/>
</dbReference>
<dbReference type="EMBL" id="JAFCMP010000531">
    <property type="protein sequence ID" value="KAG5176994.1"/>
    <property type="molecule type" value="Genomic_DNA"/>
</dbReference>
<dbReference type="OrthoDB" id="6036at2759"/>
<dbReference type="SUPFAM" id="SSF57863">
    <property type="entry name" value="ArfGap/RecO-like zinc finger"/>
    <property type="match status" value="1"/>
</dbReference>
<dbReference type="Pfam" id="PF01412">
    <property type="entry name" value="ArfGap"/>
    <property type="match status" value="1"/>
</dbReference>
<keyword evidence="1" id="KW-0479">Metal-binding</keyword>
<dbReference type="InterPro" id="IPR037278">
    <property type="entry name" value="ARFGAP/RecO"/>
</dbReference>
<keyword evidence="5" id="KW-1185">Reference proteome</keyword>
<reference evidence="4" key="1">
    <citation type="submission" date="2021-02" db="EMBL/GenBank/DDBJ databases">
        <title>First Annotated Genome of the Yellow-green Alga Tribonema minus.</title>
        <authorList>
            <person name="Mahan K.M."/>
        </authorList>
    </citation>
    <scope>NUCLEOTIDE SEQUENCE</scope>
    <source>
        <strain evidence="4">UTEX B ZZ1240</strain>
    </source>
</reference>
<keyword evidence="2" id="KW-0175">Coiled coil</keyword>
<dbReference type="SMART" id="SM00105">
    <property type="entry name" value="ArfGap"/>
    <property type="match status" value="1"/>
</dbReference>
<dbReference type="GO" id="GO:0008270">
    <property type="term" value="F:zinc ion binding"/>
    <property type="evidence" value="ECO:0007669"/>
    <property type="project" value="UniProtKB-KW"/>
</dbReference>
<dbReference type="CDD" id="cd08838">
    <property type="entry name" value="ArfGap_AGFG"/>
    <property type="match status" value="1"/>
</dbReference>
<evidence type="ECO:0000256" key="1">
    <source>
        <dbReference type="PROSITE-ProRule" id="PRU00288"/>
    </source>
</evidence>
<feature type="coiled-coil region" evidence="2">
    <location>
        <begin position="120"/>
        <end position="147"/>
    </location>
</feature>
<evidence type="ECO:0000313" key="5">
    <source>
        <dbReference type="Proteomes" id="UP000664859"/>
    </source>
</evidence>
<dbReference type="PROSITE" id="PS50115">
    <property type="entry name" value="ARFGAP"/>
    <property type="match status" value="1"/>
</dbReference>
<sequence length="147" mass="17257">MASEDRRIRALKDAQKREENKRCADCTERLPNYIVLDFKTFVCTACSGIHREFSHRIKSVSLANFTDDEVRAIRKGGNRASNDLWLAKYDPDRDLPEPDGSSVEKRREFIRMKYQEKRWYATTEDLAREAEEQARRASARARNEEAR</sequence>
<organism evidence="4 5">
    <name type="scientific">Tribonema minus</name>
    <dbReference type="NCBI Taxonomy" id="303371"/>
    <lineage>
        <taxon>Eukaryota</taxon>
        <taxon>Sar</taxon>
        <taxon>Stramenopiles</taxon>
        <taxon>Ochrophyta</taxon>
        <taxon>PX clade</taxon>
        <taxon>Xanthophyceae</taxon>
        <taxon>Tribonematales</taxon>
        <taxon>Tribonemataceae</taxon>
        <taxon>Tribonema</taxon>
    </lineage>
</organism>
<dbReference type="InterPro" id="IPR001164">
    <property type="entry name" value="ArfGAP_dom"/>
</dbReference>
<dbReference type="InterPro" id="IPR038508">
    <property type="entry name" value="ArfGAP_dom_sf"/>
</dbReference>
<dbReference type="Gene3D" id="1.10.220.150">
    <property type="entry name" value="Arf GTPase activating protein"/>
    <property type="match status" value="1"/>
</dbReference>
<dbReference type="PRINTS" id="PR00405">
    <property type="entry name" value="REVINTRACTNG"/>
</dbReference>
<dbReference type="GO" id="GO:0005096">
    <property type="term" value="F:GTPase activator activity"/>
    <property type="evidence" value="ECO:0007669"/>
    <property type="project" value="InterPro"/>
</dbReference>
<keyword evidence="1" id="KW-0863">Zinc-finger</keyword>
<accession>A0A836C8Y8</accession>